<proteinExistence type="predicted"/>
<organism evidence="2 3">
    <name type="scientific">Microbacterium oxydans</name>
    <dbReference type="NCBI Taxonomy" id="82380"/>
    <lineage>
        <taxon>Bacteria</taxon>
        <taxon>Bacillati</taxon>
        <taxon>Actinomycetota</taxon>
        <taxon>Actinomycetes</taxon>
        <taxon>Micrococcales</taxon>
        <taxon>Microbacteriaceae</taxon>
        <taxon>Microbacterium</taxon>
    </lineage>
</organism>
<gene>
    <name evidence="2" type="primary">grsA</name>
    <name evidence="2" type="ORF">RN51_00617</name>
</gene>
<dbReference type="Pfam" id="PF00501">
    <property type="entry name" value="AMP-binding"/>
    <property type="match status" value="1"/>
</dbReference>
<dbReference type="PATRIC" id="fig|82380.10.peg.616"/>
<dbReference type="InterPro" id="IPR045851">
    <property type="entry name" value="AMP-bd_C_sf"/>
</dbReference>
<dbReference type="GO" id="GO:0005737">
    <property type="term" value="C:cytoplasm"/>
    <property type="evidence" value="ECO:0007669"/>
    <property type="project" value="TreeGrafter"/>
</dbReference>
<protein>
    <submittedName>
        <fullName evidence="2">Gramicidin S synthase 1</fullName>
    </submittedName>
</protein>
<evidence type="ECO:0000313" key="3">
    <source>
        <dbReference type="Proteomes" id="UP000033725"/>
    </source>
</evidence>
<dbReference type="GO" id="GO:0044550">
    <property type="term" value="P:secondary metabolite biosynthetic process"/>
    <property type="evidence" value="ECO:0007669"/>
    <property type="project" value="TreeGrafter"/>
</dbReference>
<dbReference type="InterPro" id="IPR010071">
    <property type="entry name" value="AA_adenyl_dom"/>
</dbReference>
<sequence>MTDSIARAASAASPARSAAHEIPDSTVTALFEARVDRQPDETAVRHLSAAMTYAELDRAAETLSARLRSRGVGRGDVVGVFVQRSIPMVIGILAVLKTGAAYAPQDARISPRMLLGRVAASSRMRVALTTEDFLNAMPDAVDAMVIDTALIDDTQLDDAGAVMTRASVDRRASDVCAVIYTSGTTGSPNGVQVTDGNLVNLFRNTPGDLGIGRGTTVGQVLNIAFDMAMWEILGTLVNGGTLVIRGSDIAETAEQVDVLIATPSIVSTLSSARCHARTVVVAGERCPQALADEWAAEHRFLNSCGPTEITIINTLVEHVPGRALSIGTPVPGTTVYVLDDEQQPVPAGEIGEMWVGGAGVTLGYIGDPELTAQRYLPDPFSADGGRMFRTRDVGRWTSRGELEHLSRTDDQVKVRGFRVELDSVSRALETSLSCTTAVTVQLDARRLGAVITPASADPEAARAAVAALLPYYCVPSDIITVDRIPLTARGKADRAAVLRMIDTGARPRRVA</sequence>
<dbReference type="SUPFAM" id="SSF56801">
    <property type="entry name" value="Acetyl-CoA synthetase-like"/>
    <property type="match status" value="1"/>
</dbReference>
<dbReference type="RefSeq" id="WP_052674556.1">
    <property type="nucleotide sequence ID" value="NZ_JYIV01000016.1"/>
</dbReference>
<dbReference type="PANTHER" id="PTHR45527">
    <property type="entry name" value="NONRIBOSOMAL PEPTIDE SYNTHETASE"/>
    <property type="match status" value="1"/>
</dbReference>
<dbReference type="Gene3D" id="3.30.300.30">
    <property type="match status" value="1"/>
</dbReference>
<dbReference type="EMBL" id="JYIV01000016">
    <property type="protein sequence ID" value="KJL25480.1"/>
    <property type="molecule type" value="Genomic_DNA"/>
</dbReference>
<dbReference type="GO" id="GO:0031177">
    <property type="term" value="F:phosphopantetheine binding"/>
    <property type="evidence" value="ECO:0007669"/>
    <property type="project" value="TreeGrafter"/>
</dbReference>
<name>A0A0F0KZD6_9MICO</name>
<dbReference type="Proteomes" id="UP000033725">
    <property type="component" value="Unassembled WGS sequence"/>
</dbReference>
<evidence type="ECO:0000259" key="1">
    <source>
        <dbReference type="Pfam" id="PF00501"/>
    </source>
</evidence>
<comment type="caution">
    <text evidence="2">The sequence shown here is derived from an EMBL/GenBank/DDBJ whole genome shotgun (WGS) entry which is preliminary data.</text>
</comment>
<evidence type="ECO:0000313" key="2">
    <source>
        <dbReference type="EMBL" id="KJL25480.1"/>
    </source>
</evidence>
<dbReference type="AlphaFoldDB" id="A0A0F0KZD6"/>
<dbReference type="Gene3D" id="3.40.50.12780">
    <property type="entry name" value="N-terminal domain of ligase-like"/>
    <property type="match status" value="1"/>
</dbReference>
<feature type="domain" description="AMP-dependent synthetase/ligase" evidence="1">
    <location>
        <begin position="31"/>
        <end position="364"/>
    </location>
</feature>
<dbReference type="GO" id="GO:0043041">
    <property type="term" value="P:amino acid activation for nonribosomal peptide biosynthetic process"/>
    <property type="evidence" value="ECO:0007669"/>
    <property type="project" value="TreeGrafter"/>
</dbReference>
<dbReference type="InterPro" id="IPR042099">
    <property type="entry name" value="ANL_N_sf"/>
</dbReference>
<dbReference type="NCBIfam" id="TIGR01733">
    <property type="entry name" value="AA-adenyl-dom"/>
    <property type="match status" value="1"/>
</dbReference>
<accession>A0A0F0KZD6</accession>
<dbReference type="InterPro" id="IPR000873">
    <property type="entry name" value="AMP-dep_synth/lig_dom"/>
</dbReference>
<dbReference type="PANTHER" id="PTHR45527:SF1">
    <property type="entry name" value="FATTY ACID SYNTHASE"/>
    <property type="match status" value="1"/>
</dbReference>
<reference evidence="2 3" key="1">
    <citation type="submission" date="2015-02" db="EMBL/GenBank/DDBJ databases">
        <title>Draft genome sequences of ten Microbacterium spp. with emphasis on heavy metal contaminated environments.</title>
        <authorList>
            <person name="Corretto E."/>
        </authorList>
    </citation>
    <scope>NUCLEOTIDE SEQUENCE [LARGE SCALE GENOMIC DNA]</scope>
    <source>
        <strain evidence="2 3">BEL163</strain>
    </source>
</reference>